<name>A0A3G4ZXW0_9VIRU</name>
<dbReference type="InterPro" id="IPR002110">
    <property type="entry name" value="Ankyrin_rpt"/>
</dbReference>
<dbReference type="PANTHER" id="PTHR24171:SF9">
    <property type="entry name" value="ANKYRIN REPEAT DOMAIN-CONTAINING PROTEIN 39"/>
    <property type="match status" value="1"/>
</dbReference>
<dbReference type="InterPro" id="IPR036770">
    <property type="entry name" value="Ankyrin_rpt-contain_sf"/>
</dbReference>
<gene>
    <name evidence="3" type="ORF">Faunusvirus45_6</name>
</gene>
<dbReference type="SUPFAM" id="SSF48403">
    <property type="entry name" value="Ankyrin repeat"/>
    <property type="match status" value="1"/>
</dbReference>
<dbReference type="EMBL" id="MK072176">
    <property type="protein sequence ID" value="AYV79746.1"/>
    <property type="molecule type" value="Genomic_DNA"/>
</dbReference>
<evidence type="ECO:0000256" key="1">
    <source>
        <dbReference type="ARBA" id="ARBA00022737"/>
    </source>
</evidence>
<evidence type="ECO:0000313" key="3">
    <source>
        <dbReference type="EMBL" id="AYV79746.1"/>
    </source>
</evidence>
<proteinExistence type="predicted"/>
<dbReference type="Gene3D" id="1.25.40.20">
    <property type="entry name" value="Ankyrin repeat-containing domain"/>
    <property type="match status" value="1"/>
</dbReference>
<accession>A0A3G4ZXW0</accession>
<dbReference type="Pfam" id="PF12796">
    <property type="entry name" value="Ank_2"/>
    <property type="match status" value="1"/>
</dbReference>
<sequence>MNAIKNAKTFMRLAIGGGDARCVNFINTHTDFYNTVASLFEMPQTPLIYACRFNLKSSVKQLLAGKADPNQYVQEWSPLFEACSINGSENIALELINNGADINKKYGSWSLLHSACNRNYKQVVKYLIDAKTDVNSVTAHENTPLDIAILAKHHYIAIMLIENGANFVDKVDKITHHDDKLRIYVRNIYIHFLHNIMNSTDGNILSVCFQTTRFIAAADIIAGYIL</sequence>
<dbReference type="PANTHER" id="PTHR24171">
    <property type="entry name" value="ANKYRIN REPEAT DOMAIN-CONTAINING PROTEIN 39-RELATED"/>
    <property type="match status" value="1"/>
</dbReference>
<dbReference type="SMART" id="SM00248">
    <property type="entry name" value="ANK"/>
    <property type="match status" value="4"/>
</dbReference>
<protein>
    <submittedName>
        <fullName evidence="3">Uncharacterized protein</fullName>
    </submittedName>
</protein>
<evidence type="ECO:0000256" key="2">
    <source>
        <dbReference type="ARBA" id="ARBA00023043"/>
    </source>
</evidence>
<keyword evidence="2" id="KW-0040">ANK repeat</keyword>
<dbReference type="Pfam" id="PF00023">
    <property type="entry name" value="Ank"/>
    <property type="match status" value="1"/>
</dbReference>
<reference evidence="3" key="1">
    <citation type="submission" date="2018-10" db="EMBL/GenBank/DDBJ databases">
        <title>Hidden diversity of soil giant viruses.</title>
        <authorList>
            <person name="Schulz F."/>
            <person name="Alteio L."/>
            <person name="Goudeau D."/>
            <person name="Ryan E.M."/>
            <person name="Malmstrom R.R."/>
            <person name="Blanchard J."/>
            <person name="Woyke T."/>
        </authorList>
    </citation>
    <scope>NUCLEOTIDE SEQUENCE</scope>
    <source>
        <strain evidence="3">FNV1</strain>
    </source>
</reference>
<organism evidence="3">
    <name type="scientific">Faunusvirus sp</name>
    <dbReference type="NCBI Taxonomy" id="2487766"/>
    <lineage>
        <taxon>Viruses</taxon>
        <taxon>Varidnaviria</taxon>
        <taxon>Bamfordvirae</taxon>
        <taxon>Nucleocytoviricota</taxon>
        <taxon>Megaviricetes</taxon>
        <taxon>Imitervirales</taxon>
        <taxon>Mimiviridae</taxon>
    </lineage>
</organism>
<keyword evidence="1" id="KW-0677">Repeat</keyword>